<dbReference type="OrthoDB" id="1721884at2759"/>
<evidence type="ECO:0000256" key="3">
    <source>
        <dbReference type="SAM" id="MobiDB-lite"/>
    </source>
</evidence>
<dbReference type="SMART" id="SM01086">
    <property type="entry name" value="ClpB_D2-small"/>
    <property type="match status" value="1"/>
</dbReference>
<name>A0A7J7KGJ0_BUGNE</name>
<evidence type="ECO:0000313" key="5">
    <source>
        <dbReference type="EMBL" id="KAF6037709.1"/>
    </source>
</evidence>
<sequence length="392" mass="43136">MAKKVLSVAVYNHYKRLHNNLPNDNETNSDNLRSPSNYSMPSPLGPSASDPWSSSHSLSSPTPHVSSVKRSDVLESEKYNLVLEKSNILMLGPTGEDVETVIFKLLQDANGDVKKAQRGIVFLDEIDKIGSVPGIHQLRDVGGEGVQQGMLKLIEGTVVNVPEKSKRLRSETIAVDTTNILFVASGAFSGLDSIISRRKNEKFLGFGAPSTAGKGRRAAVSESEQWQHDGADVSEDNAEMDRIRHMVEARDLIEFGMIPEFVGRFPVISSFNSLTENMLVEILTKPKNALVPQFQALFNMDKVTLDFTDDALNEIAKIALQRKTGARGLRAIMENILLETMFEVPGSHIVSATVTKETVLGLSLPQYTYNAEHLVHTPDILNQPIRDQSSSI</sequence>
<comment type="caution">
    <text evidence="5">The sequence shown here is derived from an EMBL/GenBank/DDBJ whole genome shotgun (WGS) entry which is preliminary data.</text>
</comment>
<dbReference type="AlphaFoldDB" id="A0A7J7KGJ0"/>
<keyword evidence="2" id="KW-0067">ATP-binding</keyword>
<feature type="compositionally biased region" description="Polar residues" evidence="3">
    <location>
        <begin position="20"/>
        <end position="40"/>
    </location>
</feature>
<keyword evidence="1" id="KW-0547">Nucleotide-binding</keyword>
<dbReference type="InterPro" id="IPR050052">
    <property type="entry name" value="ATP-dep_Clp_protease_ClpX"/>
</dbReference>
<dbReference type="PANTHER" id="PTHR48102:SF7">
    <property type="entry name" value="ATP-DEPENDENT CLP PROTEASE ATP-BINDING SUBUNIT CLPX-LIKE, MITOCHONDRIAL"/>
    <property type="match status" value="1"/>
</dbReference>
<evidence type="ECO:0000313" key="6">
    <source>
        <dbReference type="Proteomes" id="UP000593567"/>
    </source>
</evidence>
<feature type="compositionally biased region" description="Low complexity" evidence="3">
    <location>
        <begin position="46"/>
        <end position="66"/>
    </location>
</feature>
<dbReference type="Proteomes" id="UP000593567">
    <property type="component" value="Unassembled WGS sequence"/>
</dbReference>
<dbReference type="FunFam" id="1.10.8.60:FF:000002">
    <property type="entry name" value="ATP-dependent Clp protease ATP-binding subunit ClpX"/>
    <property type="match status" value="1"/>
</dbReference>
<proteinExistence type="predicted"/>
<dbReference type="Gene3D" id="1.10.8.60">
    <property type="match status" value="1"/>
</dbReference>
<accession>A0A7J7KGJ0</accession>
<evidence type="ECO:0000256" key="1">
    <source>
        <dbReference type="ARBA" id="ARBA00022741"/>
    </source>
</evidence>
<dbReference type="Pfam" id="PF10431">
    <property type="entry name" value="ClpB_D2-small"/>
    <property type="match status" value="1"/>
</dbReference>
<dbReference type="GO" id="GO:0005524">
    <property type="term" value="F:ATP binding"/>
    <property type="evidence" value="ECO:0007669"/>
    <property type="project" value="UniProtKB-KW"/>
</dbReference>
<dbReference type="EMBL" id="VXIV02000527">
    <property type="protein sequence ID" value="KAF6037709.1"/>
    <property type="molecule type" value="Genomic_DNA"/>
</dbReference>
<dbReference type="InterPro" id="IPR019489">
    <property type="entry name" value="Clp_ATPase_C"/>
</dbReference>
<reference evidence="5" key="1">
    <citation type="submission" date="2020-06" db="EMBL/GenBank/DDBJ databases">
        <title>Draft genome of Bugula neritina, a colonial animal packing powerful symbionts and potential medicines.</title>
        <authorList>
            <person name="Rayko M."/>
        </authorList>
    </citation>
    <scope>NUCLEOTIDE SEQUENCE [LARGE SCALE GENOMIC DNA]</scope>
    <source>
        <strain evidence="5">Kwan_BN1</strain>
    </source>
</reference>
<dbReference type="PANTHER" id="PTHR48102">
    <property type="entry name" value="ATP-DEPENDENT CLP PROTEASE ATP-BINDING SUBUNIT CLPX-LIKE, MITOCHONDRIAL-RELATED"/>
    <property type="match status" value="1"/>
</dbReference>
<evidence type="ECO:0000259" key="4">
    <source>
        <dbReference type="SMART" id="SM01086"/>
    </source>
</evidence>
<dbReference type="SUPFAM" id="SSF52540">
    <property type="entry name" value="P-loop containing nucleoside triphosphate hydrolases"/>
    <property type="match status" value="1"/>
</dbReference>
<feature type="domain" description="Clp ATPase C-terminal" evidence="4">
    <location>
        <begin position="274"/>
        <end position="360"/>
    </location>
</feature>
<organism evidence="5 6">
    <name type="scientific">Bugula neritina</name>
    <name type="common">Brown bryozoan</name>
    <name type="synonym">Sertularia neritina</name>
    <dbReference type="NCBI Taxonomy" id="10212"/>
    <lineage>
        <taxon>Eukaryota</taxon>
        <taxon>Metazoa</taxon>
        <taxon>Spiralia</taxon>
        <taxon>Lophotrochozoa</taxon>
        <taxon>Bryozoa</taxon>
        <taxon>Gymnolaemata</taxon>
        <taxon>Cheilostomatida</taxon>
        <taxon>Flustrina</taxon>
        <taxon>Buguloidea</taxon>
        <taxon>Bugulidae</taxon>
        <taxon>Bugula</taxon>
    </lineage>
</organism>
<feature type="region of interest" description="Disordered" evidence="3">
    <location>
        <begin position="18"/>
        <end position="70"/>
    </location>
</feature>
<keyword evidence="6" id="KW-1185">Reference proteome</keyword>
<dbReference type="GO" id="GO:0051603">
    <property type="term" value="P:proteolysis involved in protein catabolic process"/>
    <property type="evidence" value="ECO:0007669"/>
    <property type="project" value="TreeGrafter"/>
</dbReference>
<protein>
    <recommendedName>
        <fullName evidence="4">Clp ATPase C-terminal domain-containing protein</fullName>
    </recommendedName>
</protein>
<dbReference type="GO" id="GO:0005759">
    <property type="term" value="C:mitochondrial matrix"/>
    <property type="evidence" value="ECO:0007669"/>
    <property type="project" value="TreeGrafter"/>
</dbReference>
<evidence type="ECO:0000256" key="2">
    <source>
        <dbReference type="ARBA" id="ARBA00022840"/>
    </source>
</evidence>
<dbReference type="InterPro" id="IPR027417">
    <property type="entry name" value="P-loop_NTPase"/>
</dbReference>
<gene>
    <name evidence="5" type="ORF">EB796_003971</name>
</gene>
<dbReference type="Gene3D" id="3.40.50.300">
    <property type="entry name" value="P-loop containing nucleotide triphosphate hydrolases"/>
    <property type="match status" value="2"/>
</dbReference>
<dbReference type="Pfam" id="PF07724">
    <property type="entry name" value="AAA_2"/>
    <property type="match status" value="1"/>
</dbReference>
<dbReference type="GO" id="GO:0016887">
    <property type="term" value="F:ATP hydrolysis activity"/>
    <property type="evidence" value="ECO:0007669"/>
    <property type="project" value="InterPro"/>
</dbReference>
<dbReference type="InterPro" id="IPR003959">
    <property type="entry name" value="ATPase_AAA_core"/>
</dbReference>